<dbReference type="KEGG" id="htq:FRZ44_50620"/>
<reference evidence="2 3" key="1">
    <citation type="submission" date="2019-08" db="EMBL/GenBank/DDBJ databases">
        <title>Hyperibacter terrae gen. nov., sp. nov. and Hyperibacter viscosus sp. nov., two new members in the family Rhodospirillaceae isolated from the rhizosphere of Hypericum perforatum.</title>
        <authorList>
            <person name="Noviana Z."/>
        </authorList>
    </citation>
    <scope>NUCLEOTIDE SEQUENCE [LARGE SCALE GENOMIC DNA]</scope>
    <source>
        <strain evidence="2 3">R5913</strain>
    </source>
</reference>
<protein>
    <submittedName>
        <fullName evidence="2">Asparaginase</fullName>
    </submittedName>
</protein>
<dbReference type="PANTHER" id="PTHR42110">
    <property type="entry name" value="L-ASPARAGINASE, PUTATIVE (AFU_ORTHOLOGUE AFUA_3G11890)-RELATED"/>
    <property type="match status" value="1"/>
</dbReference>
<dbReference type="Proteomes" id="UP000326202">
    <property type="component" value="Chromosome"/>
</dbReference>
<evidence type="ECO:0000313" key="2">
    <source>
        <dbReference type="EMBL" id="QEX19747.1"/>
    </source>
</evidence>
<accession>A0A5J6MRJ8</accession>
<dbReference type="InterPro" id="IPR010349">
    <property type="entry name" value="Asparaginase_II"/>
</dbReference>
<dbReference type="PANTHER" id="PTHR42110:SF1">
    <property type="entry name" value="L-ASPARAGINASE, PUTATIVE (AFU_ORTHOLOGUE AFUA_3G11890)-RELATED"/>
    <property type="match status" value="1"/>
</dbReference>
<dbReference type="AlphaFoldDB" id="A0A5J6MRJ8"/>
<dbReference type="Pfam" id="PF06089">
    <property type="entry name" value="Asparaginase_II"/>
    <property type="match status" value="1"/>
</dbReference>
<feature type="compositionally biased region" description="Low complexity" evidence="1">
    <location>
        <begin position="11"/>
        <end position="23"/>
    </location>
</feature>
<name>A0A5J6MRJ8_9PROT</name>
<dbReference type="OrthoDB" id="9780674at2"/>
<dbReference type="EMBL" id="CP042906">
    <property type="protein sequence ID" value="QEX19747.1"/>
    <property type="molecule type" value="Genomic_DNA"/>
</dbReference>
<feature type="compositionally biased region" description="Basic residues" evidence="1">
    <location>
        <begin position="24"/>
        <end position="38"/>
    </location>
</feature>
<dbReference type="RefSeq" id="WP_151179784.1">
    <property type="nucleotide sequence ID" value="NZ_CP042906.1"/>
</dbReference>
<feature type="region of interest" description="Disordered" evidence="1">
    <location>
        <begin position="1"/>
        <end position="60"/>
    </location>
</feature>
<organism evidence="2 3">
    <name type="scientific">Hypericibacter terrae</name>
    <dbReference type="NCBI Taxonomy" id="2602015"/>
    <lineage>
        <taxon>Bacteria</taxon>
        <taxon>Pseudomonadati</taxon>
        <taxon>Pseudomonadota</taxon>
        <taxon>Alphaproteobacteria</taxon>
        <taxon>Rhodospirillales</taxon>
        <taxon>Dongiaceae</taxon>
        <taxon>Hypericibacter</taxon>
    </lineage>
</organism>
<gene>
    <name evidence="2" type="ORF">FRZ44_50620</name>
</gene>
<sequence length="393" mass="41847">MARRAARKTAGRNANAKRAAGGKSRVKVKAKAKTKIKAVAKPAAAPRASQAPSADRKPPANPVLIEVTRGEMVESRHRLAVAVVDAGGKLVESWGDIERPIYGRSAIKPFQALPLLETGAADAFELGEPEIALACSSHNGEPQHTDRVHDWLARVGCEIADLECGAHLPYHEPTMLQLVANGGDITAIYNNCSGKHTGFLTTARHEGEPTKGYIRYEHPVQQRVTRAMSEMTGVDLTRSPRGIDGCGIPVLGMPLRAMAHGLARMADPRKLSADRANACKRIVAAIMAWPMLLGGTGRFGSSTMATFKNRFVLKGGAEGVYAAILPSLGLGVAIKADDGAGRAAEAAMAQTLRRLKLVSAAEAKQFADLLMPPVLNRAHLEVGRIRSTGEGRF</sequence>
<evidence type="ECO:0000256" key="1">
    <source>
        <dbReference type="SAM" id="MobiDB-lite"/>
    </source>
</evidence>
<evidence type="ECO:0000313" key="3">
    <source>
        <dbReference type="Proteomes" id="UP000326202"/>
    </source>
</evidence>
<proteinExistence type="predicted"/>
<keyword evidence="3" id="KW-1185">Reference proteome</keyword>
<feature type="compositionally biased region" description="Low complexity" evidence="1">
    <location>
        <begin position="39"/>
        <end position="53"/>
    </location>
</feature>
<feature type="compositionally biased region" description="Basic residues" evidence="1">
    <location>
        <begin position="1"/>
        <end position="10"/>
    </location>
</feature>